<dbReference type="EMBL" id="CP010777">
    <property type="protein sequence ID" value="AKQ46259.1"/>
    <property type="molecule type" value="Genomic_DNA"/>
</dbReference>
<reference evidence="2 3" key="1">
    <citation type="submission" date="2015-01" db="EMBL/GenBank/DDBJ databases">
        <title>Rufibacter sp./DG31D/ whole genome sequencing.</title>
        <authorList>
            <person name="Kim M.K."/>
            <person name="Srinivasan S."/>
            <person name="Lee J.-J."/>
        </authorList>
    </citation>
    <scope>NUCLEOTIDE SEQUENCE [LARGE SCALE GENOMIC DNA]</scope>
    <source>
        <strain evidence="2 3">DG31D</strain>
    </source>
</reference>
<dbReference type="KEGG" id="ruf:TH63_12535"/>
<evidence type="ECO:0008006" key="4">
    <source>
        <dbReference type="Google" id="ProtNLM"/>
    </source>
</evidence>
<keyword evidence="3" id="KW-1185">Reference proteome</keyword>
<accession>A0A0H4VR84</accession>
<keyword evidence="1" id="KW-0732">Signal</keyword>
<protein>
    <recommendedName>
        <fullName evidence="4">Carboxypeptidase-like regulatory domain-containing protein</fullName>
    </recommendedName>
</protein>
<dbReference type="Proteomes" id="UP000036458">
    <property type="component" value="Chromosome"/>
</dbReference>
<dbReference type="OrthoDB" id="2247630at2"/>
<name>A0A0H4VR84_9BACT</name>
<dbReference type="AlphaFoldDB" id="A0A0H4VR84"/>
<feature type="signal peptide" evidence="1">
    <location>
        <begin position="1"/>
        <end position="18"/>
    </location>
</feature>
<dbReference type="SUPFAM" id="SSF49464">
    <property type="entry name" value="Carboxypeptidase regulatory domain-like"/>
    <property type="match status" value="1"/>
</dbReference>
<dbReference type="PATRIC" id="fig|1379910.4.peg.2719"/>
<organism evidence="2 3">
    <name type="scientific">Rufibacter radiotolerans</name>
    <dbReference type="NCBI Taxonomy" id="1379910"/>
    <lineage>
        <taxon>Bacteria</taxon>
        <taxon>Pseudomonadati</taxon>
        <taxon>Bacteroidota</taxon>
        <taxon>Cytophagia</taxon>
        <taxon>Cytophagales</taxon>
        <taxon>Hymenobacteraceae</taxon>
        <taxon>Rufibacter</taxon>
    </lineage>
</organism>
<dbReference type="STRING" id="1379910.TH63_12535"/>
<evidence type="ECO:0000313" key="2">
    <source>
        <dbReference type="EMBL" id="AKQ46259.1"/>
    </source>
</evidence>
<dbReference type="InterPro" id="IPR008969">
    <property type="entry name" value="CarboxyPept-like_regulatory"/>
</dbReference>
<dbReference type="RefSeq" id="WP_048921227.1">
    <property type="nucleotide sequence ID" value="NZ_CP010777.1"/>
</dbReference>
<feature type="chain" id="PRO_5005211091" description="Carboxypeptidase-like regulatory domain-containing protein" evidence="1">
    <location>
        <begin position="19"/>
        <end position="275"/>
    </location>
</feature>
<sequence>MKNPLLYLLLLVSFFAQAQRFQGKIVDQENAPLQYVNIGVVGKDVGTVSSARGEFTLTMPDSLNAQTLLISAIGYTPVKFNVSEFKQRFSGRVAEIQLKEQSVALQEVVVRPRKYKTKVVGNNATSKRIRGGLISNDLGSEIGTVLDIDKPSFLEKVTFHVVRNEYDTLFFRINLYKMEASGPGANLLKEPIYLNISKKDFIEDISLDLRDRNIYLDSDTFLSLELVRNLGKGGLFFSAGFLNNHSYSRKTSQGNWTRIPLKAGLGFNATVSQEK</sequence>
<evidence type="ECO:0000256" key="1">
    <source>
        <dbReference type="SAM" id="SignalP"/>
    </source>
</evidence>
<gene>
    <name evidence="2" type="ORF">TH63_12535</name>
</gene>
<dbReference type="Pfam" id="PF13715">
    <property type="entry name" value="CarbopepD_reg_2"/>
    <property type="match status" value="1"/>
</dbReference>
<evidence type="ECO:0000313" key="3">
    <source>
        <dbReference type="Proteomes" id="UP000036458"/>
    </source>
</evidence>
<proteinExistence type="predicted"/>